<proteinExistence type="predicted"/>
<evidence type="ECO:0000256" key="2">
    <source>
        <dbReference type="ARBA" id="ARBA00022729"/>
    </source>
</evidence>
<dbReference type="PANTHER" id="PTHR39210:SF1">
    <property type="entry name" value="HEPARIN-SULFATE LYASE"/>
    <property type="match status" value="1"/>
</dbReference>
<sequence>MVPPDLRPSDPLVARDIYEGRFSLGGRVIETHGASPFAVEPPSPIWEERIHGFRWLRHLQGADSDLASANARALVNDWMQGPGRSLSGPAWKLGVTAARVIAWMQYSRLLLTNSDHDFYRRFMASLSRQVRFLRGLSPSMNDDVEALAVRIALCFASQVLPTAGRVERMAARNLEQQLRLQILADGGHVNRCPETLAELLADLLPLAQCYVSASKPVPQEIIRAIDRMYPALRFYRHGDGHLAMFHGAGHNNTELTAAVLRHDQNGARPMSHAPHSGYQRLALGDTVIIADTGLPPSGVHASFGHASCLAFEMSSGRQRIVVNSGVDRLNREKYRALARMTAAHSTVVVEDTSSARFVRFGAGRPDEAMRSVAGPSTVQIERDSEADAPAFVAQHDGYVRPFGVWHERSMTLLDGGKRVDGRDRLKPARASGSAVERHYDIRFHLHPAIRPEMVGVSTVRLVSNHGEVWHFKASPGDVAIEDSIQFSGVAGPVRTRQIVVSATFPAIPTIGWRFQRN</sequence>
<evidence type="ECO:0000256" key="1">
    <source>
        <dbReference type="ARBA" id="ARBA00004418"/>
    </source>
</evidence>
<dbReference type="EMBL" id="SJST01000004">
    <property type="protein sequence ID" value="TCD13852.1"/>
    <property type="molecule type" value="Genomic_DNA"/>
</dbReference>
<dbReference type="Gene3D" id="2.70.98.70">
    <property type="match status" value="1"/>
</dbReference>
<dbReference type="GO" id="GO:0016829">
    <property type="term" value="F:lyase activity"/>
    <property type="evidence" value="ECO:0007669"/>
    <property type="project" value="UniProtKB-KW"/>
</dbReference>
<keyword evidence="4" id="KW-0456">Lyase</keyword>
<dbReference type="OrthoDB" id="9787373at2"/>
<organism evidence="6 7">
    <name type="scientific">Oricola cellulosilytica</name>
    <dbReference type="NCBI Taxonomy" id="1429082"/>
    <lineage>
        <taxon>Bacteria</taxon>
        <taxon>Pseudomonadati</taxon>
        <taxon>Pseudomonadota</taxon>
        <taxon>Alphaproteobacteria</taxon>
        <taxon>Hyphomicrobiales</taxon>
        <taxon>Ahrensiaceae</taxon>
        <taxon>Oricola</taxon>
    </lineage>
</organism>
<evidence type="ECO:0000313" key="7">
    <source>
        <dbReference type="Proteomes" id="UP000291301"/>
    </source>
</evidence>
<name>A0A4R0PBQ6_9HYPH</name>
<protein>
    <submittedName>
        <fullName evidence="6">Heparinase</fullName>
    </submittedName>
</protein>
<evidence type="ECO:0000259" key="5">
    <source>
        <dbReference type="Pfam" id="PF07940"/>
    </source>
</evidence>
<evidence type="ECO:0000256" key="3">
    <source>
        <dbReference type="ARBA" id="ARBA00022764"/>
    </source>
</evidence>
<keyword evidence="3" id="KW-0574">Periplasm</keyword>
<dbReference type="AlphaFoldDB" id="A0A4R0PBQ6"/>
<dbReference type="Proteomes" id="UP000291301">
    <property type="component" value="Unassembled WGS sequence"/>
</dbReference>
<keyword evidence="7" id="KW-1185">Reference proteome</keyword>
<keyword evidence="2" id="KW-0732">Signal</keyword>
<reference evidence="6 7" key="1">
    <citation type="journal article" date="2015" name="Antonie Van Leeuwenhoek">
        <title>Oricola cellulosilytica gen. nov., sp. nov., a cellulose-degrading bacterium of the family Phyllobacteriaceae isolated from surface seashore water, and emended descriptions of Mesorhizobium loti and Phyllobacterium myrsinacearum.</title>
        <authorList>
            <person name="Hameed A."/>
            <person name="Shahina M."/>
            <person name="Lai W.A."/>
            <person name="Lin S.Y."/>
            <person name="Young L.S."/>
            <person name="Liu Y.C."/>
            <person name="Hsu Y.H."/>
            <person name="Young C.C."/>
        </authorList>
    </citation>
    <scope>NUCLEOTIDE SEQUENCE [LARGE SCALE GENOMIC DNA]</scope>
    <source>
        <strain evidence="6 7">KCTC 52183</strain>
    </source>
</reference>
<comment type="subcellular location">
    <subcellularLocation>
        <location evidence="1">Periplasm</location>
    </subcellularLocation>
</comment>
<accession>A0A4R0PBQ6</accession>
<gene>
    <name evidence="6" type="ORF">E0D97_12195</name>
</gene>
<dbReference type="Gene3D" id="1.50.10.100">
    <property type="entry name" value="Chondroitin AC/alginate lyase"/>
    <property type="match status" value="1"/>
</dbReference>
<dbReference type="Pfam" id="PF07940">
    <property type="entry name" value="Hepar_II_III_C"/>
    <property type="match status" value="1"/>
</dbReference>
<dbReference type="InterPro" id="IPR008929">
    <property type="entry name" value="Chondroitin_lyas"/>
</dbReference>
<evidence type="ECO:0000313" key="6">
    <source>
        <dbReference type="EMBL" id="TCD13852.1"/>
    </source>
</evidence>
<dbReference type="GO" id="GO:0042597">
    <property type="term" value="C:periplasmic space"/>
    <property type="evidence" value="ECO:0007669"/>
    <property type="project" value="UniProtKB-SubCell"/>
</dbReference>
<evidence type="ECO:0000256" key="4">
    <source>
        <dbReference type="ARBA" id="ARBA00023239"/>
    </source>
</evidence>
<dbReference type="RefSeq" id="WP_131569271.1">
    <property type="nucleotide sequence ID" value="NZ_JAINFK010000003.1"/>
</dbReference>
<feature type="domain" description="Heparinase II/III-like C-terminal" evidence="5">
    <location>
        <begin position="267"/>
        <end position="502"/>
    </location>
</feature>
<comment type="caution">
    <text evidence="6">The sequence shown here is derived from an EMBL/GenBank/DDBJ whole genome shotgun (WGS) entry which is preliminary data.</text>
</comment>
<dbReference type="PANTHER" id="PTHR39210">
    <property type="entry name" value="HEPARIN-SULFATE LYASE"/>
    <property type="match status" value="1"/>
</dbReference>
<dbReference type="InterPro" id="IPR012480">
    <property type="entry name" value="Hepar_II_III_C"/>
</dbReference>